<dbReference type="PANTHER" id="PTHR11070:SF2">
    <property type="entry name" value="ATP-DEPENDENT DNA HELICASE SRS2"/>
    <property type="match status" value="1"/>
</dbReference>
<dbReference type="InterPro" id="IPR027417">
    <property type="entry name" value="P-loop_NTPase"/>
</dbReference>
<evidence type="ECO:0000256" key="1">
    <source>
        <dbReference type="ARBA" id="ARBA00034923"/>
    </source>
</evidence>
<dbReference type="GO" id="GO:0043138">
    <property type="term" value="F:3'-5' DNA helicase activity"/>
    <property type="evidence" value="ECO:0007669"/>
    <property type="project" value="TreeGrafter"/>
</dbReference>
<dbReference type="Proteomes" id="UP000603141">
    <property type="component" value="Unassembled WGS sequence"/>
</dbReference>
<dbReference type="InterPro" id="IPR027785">
    <property type="entry name" value="UvrD-like_helicase_C"/>
</dbReference>
<dbReference type="AlphaFoldDB" id="A0A934S8W8"/>
<dbReference type="PANTHER" id="PTHR11070">
    <property type="entry name" value="UVRD / RECB / PCRA DNA HELICASE FAMILY MEMBER"/>
    <property type="match status" value="1"/>
</dbReference>
<sequence length="394" mass="44799">MKNTWWTNLEDLDVDQEKVLDLPPSGKHVIFGPPGCGKTNLLLLRAKYLYGKEGFKNILFLTYTGCLADFIRSGLNDQKFFKPDQVQTFWSWARSHISTYYPQGLADFESLFIKNKDKKIENSKDNKERKNKILVELLESAYAKAPTHILYDAVFIDEAQDLTKEQIVELSRLAPVVTIAGDDRQGLYGMDGLSVQGFKSITLEYHYRIGKRICEVADKILPPKDGNNSLLDYCLYSEEKNASDADIFSHATRNDQYRAILDRLQTQLRAFPDELLGVILPTNGMIEEFKSYLKDSEFFEITSFHSDEGVNNSFRSDRPIHVLTIHAAKGTEFRAVHIAGGEEIKFPMNRREVSFTAITRAKTSLSLHYSGQVMPFIASAFAKTSTITKKDLFS</sequence>
<dbReference type="SUPFAM" id="SSF52540">
    <property type="entry name" value="P-loop containing nucleoside triphosphate hydrolases"/>
    <property type="match status" value="1"/>
</dbReference>
<gene>
    <name evidence="3" type="ORF">JIN85_01070</name>
</gene>
<accession>A0A934S8W8</accession>
<dbReference type="GO" id="GO:0005524">
    <property type="term" value="F:ATP binding"/>
    <property type="evidence" value="ECO:0007669"/>
    <property type="project" value="UniProtKB-KW"/>
</dbReference>
<dbReference type="EMBL" id="JAENIJ010000001">
    <property type="protein sequence ID" value="MBK1880983.1"/>
    <property type="molecule type" value="Genomic_DNA"/>
</dbReference>
<keyword evidence="3" id="KW-0547">Nucleotide-binding</keyword>
<feature type="domain" description="UvrD-like helicase C-terminal" evidence="2">
    <location>
        <begin position="320"/>
        <end position="367"/>
    </location>
</feature>
<evidence type="ECO:0000313" key="4">
    <source>
        <dbReference type="Proteomes" id="UP000603141"/>
    </source>
</evidence>
<evidence type="ECO:0000259" key="2">
    <source>
        <dbReference type="Pfam" id="PF13538"/>
    </source>
</evidence>
<keyword evidence="3" id="KW-0067">ATP-binding</keyword>
<dbReference type="Pfam" id="PF13538">
    <property type="entry name" value="UvrD_C_2"/>
    <property type="match status" value="1"/>
</dbReference>
<dbReference type="GO" id="GO:0003677">
    <property type="term" value="F:DNA binding"/>
    <property type="evidence" value="ECO:0007669"/>
    <property type="project" value="InterPro"/>
</dbReference>
<proteinExistence type="predicted"/>
<organism evidence="3 4">
    <name type="scientific">Luteolibacter pohnpeiensis</name>
    <dbReference type="NCBI Taxonomy" id="454153"/>
    <lineage>
        <taxon>Bacteria</taxon>
        <taxon>Pseudomonadati</taxon>
        <taxon>Verrucomicrobiota</taxon>
        <taxon>Verrucomicrobiia</taxon>
        <taxon>Verrucomicrobiales</taxon>
        <taxon>Verrucomicrobiaceae</taxon>
        <taxon>Luteolibacter</taxon>
    </lineage>
</organism>
<reference evidence="3" key="1">
    <citation type="submission" date="2021-01" db="EMBL/GenBank/DDBJ databases">
        <title>Modified the classification status of verrucomicrobia.</title>
        <authorList>
            <person name="Feng X."/>
        </authorList>
    </citation>
    <scope>NUCLEOTIDE SEQUENCE</scope>
    <source>
        <strain evidence="3">KCTC 22041</strain>
    </source>
</reference>
<protein>
    <recommendedName>
        <fullName evidence="1">DNA 3'-5' helicase II</fullName>
    </recommendedName>
</protein>
<dbReference type="Pfam" id="PF13245">
    <property type="entry name" value="AAA_19"/>
    <property type="match status" value="1"/>
</dbReference>
<comment type="caution">
    <text evidence="3">The sequence shown here is derived from an EMBL/GenBank/DDBJ whole genome shotgun (WGS) entry which is preliminary data.</text>
</comment>
<name>A0A934S8W8_9BACT</name>
<dbReference type="GO" id="GO:0000725">
    <property type="term" value="P:recombinational repair"/>
    <property type="evidence" value="ECO:0007669"/>
    <property type="project" value="TreeGrafter"/>
</dbReference>
<dbReference type="Gene3D" id="3.40.50.300">
    <property type="entry name" value="P-loop containing nucleotide triphosphate hydrolases"/>
    <property type="match status" value="2"/>
</dbReference>
<dbReference type="RefSeq" id="WP_200266707.1">
    <property type="nucleotide sequence ID" value="NZ_JAENIJ010000001.1"/>
</dbReference>
<dbReference type="InterPro" id="IPR000212">
    <property type="entry name" value="DNA_helicase_UvrD/REP"/>
</dbReference>
<evidence type="ECO:0000313" key="3">
    <source>
        <dbReference type="EMBL" id="MBK1880983.1"/>
    </source>
</evidence>
<keyword evidence="4" id="KW-1185">Reference proteome</keyword>